<organism evidence="2 3">
    <name type="scientific">Flavobacterium xinjiangense</name>
    <dbReference type="NCBI Taxonomy" id="178356"/>
    <lineage>
        <taxon>Bacteria</taxon>
        <taxon>Pseudomonadati</taxon>
        <taxon>Bacteroidota</taxon>
        <taxon>Flavobacteriia</taxon>
        <taxon>Flavobacteriales</taxon>
        <taxon>Flavobacteriaceae</taxon>
        <taxon>Flavobacterium</taxon>
    </lineage>
</organism>
<keyword evidence="1" id="KW-0812">Transmembrane</keyword>
<gene>
    <name evidence="2" type="ORF">SAMN05216269_103142</name>
</gene>
<feature type="transmembrane region" description="Helical" evidence="1">
    <location>
        <begin position="12"/>
        <end position="34"/>
    </location>
</feature>
<dbReference type="EMBL" id="FRCL01000003">
    <property type="protein sequence ID" value="SHM22853.1"/>
    <property type="molecule type" value="Genomic_DNA"/>
</dbReference>
<sequence length="145" mass="16721">MEMQRWRFFQKPVGLELYFLKPELTFTFFFLFFFEDGRSCFPFFGGVLMETAIKHPQAPQKIIIVAIAEIIIFRGAQWRCCGNRTATIDARVERRYGAKRSGYERETAGGKLKSSAFSAEYLDLGRSDVFHGTEPTPMAGRRSNR</sequence>
<proteinExistence type="predicted"/>
<keyword evidence="3" id="KW-1185">Reference proteome</keyword>
<evidence type="ECO:0000256" key="1">
    <source>
        <dbReference type="SAM" id="Phobius"/>
    </source>
</evidence>
<keyword evidence="1" id="KW-0472">Membrane</keyword>
<name>A0A1M7H370_9FLAO</name>
<keyword evidence="1" id="KW-1133">Transmembrane helix</keyword>
<evidence type="ECO:0000313" key="3">
    <source>
        <dbReference type="Proteomes" id="UP000184092"/>
    </source>
</evidence>
<evidence type="ECO:0000313" key="2">
    <source>
        <dbReference type="EMBL" id="SHM22853.1"/>
    </source>
</evidence>
<protein>
    <submittedName>
        <fullName evidence="2">Uncharacterized protein</fullName>
    </submittedName>
</protein>
<accession>A0A1M7H370</accession>
<dbReference type="AlphaFoldDB" id="A0A1M7H370"/>
<reference evidence="3" key="1">
    <citation type="submission" date="2016-11" db="EMBL/GenBank/DDBJ databases">
        <authorList>
            <person name="Varghese N."/>
            <person name="Submissions S."/>
        </authorList>
    </citation>
    <scope>NUCLEOTIDE SEQUENCE [LARGE SCALE GENOMIC DNA]</scope>
    <source>
        <strain evidence="3">CGMCC 1.2749</strain>
    </source>
</reference>
<dbReference type="Proteomes" id="UP000184092">
    <property type="component" value="Unassembled WGS sequence"/>
</dbReference>